<proteinExistence type="predicted"/>
<evidence type="ECO:0000313" key="1">
    <source>
        <dbReference type="EMBL" id="QOZ69117.1"/>
    </source>
</evidence>
<accession>A0AAE7NPA9</accession>
<dbReference type="AlphaFoldDB" id="A0AAE7NPA9"/>
<evidence type="ECO:0000313" key="2">
    <source>
        <dbReference type="Proteomes" id="UP000594015"/>
    </source>
</evidence>
<dbReference type="EMBL" id="CP030050">
    <property type="protein sequence ID" value="QOZ69117.1"/>
    <property type="molecule type" value="Genomic_DNA"/>
</dbReference>
<sequence length="76" mass="8844">MVRVHPQYFSDWENPPEYIKALELVRRLGTREGWCRDHVLAIQVAIDQYAEAALGNREFFLNKPYGIGPRSQTDIP</sequence>
<protein>
    <submittedName>
        <fullName evidence="1">Uncharacterized protein</fullName>
    </submittedName>
</protein>
<name>A0AAE7NPA9_9BRAD</name>
<gene>
    <name evidence="1" type="ORF">WN72_24455</name>
</gene>
<reference evidence="1 2" key="1">
    <citation type="submission" date="2018-06" db="EMBL/GenBank/DDBJ databases">
        <title>Comparative genomics of Bradyrhizobium nodulating Arachidis hypogaea.</title>
        <authorList>
            <person name="Li Y."/>
        </authorList>
    </citation>
    <scope>NUCLEOTIDE SEQUENCE [LARGE SCALE GENOMIC DNA]</scope>
    <source>
        <strain evidence="1 2">CCBAU 051107</strain>
    </source>
</reference>
<dbReference type="KEGG" id="barh:WN72_24455"/>
<organism evidence="1 2">
    <name type="scientific">Bradyrhizobium arachidis</name>
    <dbReference type="NCBI Taxonomy" id="858423"/>
    <lineage>
        <taxon>Bacteria</taxon>
        <taxon>Pseudomonadati</taxon>
        <taxon>Pseudomonadota</taxon>
        <taxon>Alphaproteobacteria</taxon>
        <taxon>Hyphomicrobiales</taxon>
        <taxon>Nitrobacteraceae</taxon>
        <taxon>Bradyrhizobium</taxon>
    </lineage>
</organism>
<dbReference type="RefSeq" id="WP_092216305.1">
    <property type="nucleotide sequence ID" value="NZ_CP030050.1"/>
</dbReference>
<dbReference type="Proteomes" id="UP000594015">
    <property type="component" value="Chromosome"/>
</dbReference>